<organism evidence="1 2">
    <name type="scientific">Amniculicola lignicola CBS 123094</name>
    <dbReference type="NCBI Taxonomy" id="1392246"/>
    <lineage>
        <taxon>Eukaryota</taxon>
        <taxon>Fungi</taxon>
        <taxon>Dikarya</taxon>
        <taxon>Ascomycota</taxon>
        <taxon>Pezizomycotina</taxon>
        <taxon>Dothideomycetes</taxon>
        <taxon>Pleosporomycetidae</taxon>
        <taxon>Pleosporales</taxon>
        <taxon>Amniculicolaceae</taxon>
        <taxon>Amniculicola</taxon>
    </lineage>
</organism>
<protein>
    <submittedName>
        <fullName evidence="1">Uncharacterized protein</fullName>
    </submittedName>
</protein>
<name>A0A6A5W428_9PLEO</name>
<dbReference type="EMBL" id="ML977680">
    <property type="protein sequence ID" value="KAF1993895.1"/>
    <property type="molecule type" value="Genomic_DNA"/>
</dbReference>
<dbReference type="Proteomes" id="UP000799779">
    <property type="component" value="Unassembled WGS sequence"/>
</dbReference>
<evidence type="ECO:0000313" key="1">
    <source>
        <dbReference type="EMBL" id="KAF1993895.1"/>
    </source>
</evidence>
<sequence length="90" mass="9912">MATTESQDCKDAEAPQFQEGVGWVGWLEGCEEVAVLQLLQRHIDQFLRFANEHGFRPSKRCRCISPNEPIPGSISNGGGSLSYCEVTSNP</sequence>
<dbReference type="OrthoDB" id="5412283at2759"/>
<accession>A0A6A5W428</accession>
<reference evidence="1" key="1">
    <citation type="journal article" date="2020" name="Stud. Mycol.">
        <title>101 Dothideomycetes genomes: a test case for predicting lifestyles and emergence of pathogens.</title>
        <authorList>
            <person name="Haridas S."/>
            <person name="Albert R."/>
            <person name="Binder M."/>
            <person name="Bloem J."/>
            <person name="Labutti K."/>
            <person name="Salamov A."/>
            <person name="Andreopoulos B."/>
            <person name="Baker S."/>
            <person name="Barry K."/>
            <person name="Bills G."/>
            <person name="Bluhm B."/>
            <person name="Cannon C."/>
            <person name="Castanera R."/>
            <person name="Culley D."/>
            <person name="Daum C."/>
            <person name="Ezra D."/>
            <person name="Gonzalez J."/>
            <person name="Henrissat B."/>
            <person name="Kuo A."/>
            <person name="Liang C."/>
            <person name="Lipzen A."/>
            <person name="Lutzoni F."/>
            <person name="Magnuson J."/>
            <person name="Mondo S."/>
            <person name="Nolan M."/>
            <person name="Ohm R."/>
            <person name="Pangilinan J."/>
            <person name="Park H.-J."/>
            <person name="Ramirez L."/>
            <person name="Alfaro M."/>
            <person name="Sun H."/>
            <person name="Tritt A."/>
            <person name="Yoshinaga Y."/>
            <person name="Zwiers L.-H."/>
            <person name="Turgeon B."/>
            <person name="Goodwin S."/>
            <person name="Spatafora J."/>
            <person name="Crous P."/>
            <person name="Grigoriev I."/>
        </authorList>
    </citation>
    <scope>NUCLEOTIDE SEQUENCE</scope>
    <source>
        <strain evidence="1">CBS 123094</strain>
    </source>
</reference>
<keyword evidence="2" id="KW-1185">Reference proteome</keyword>
<evidence type="ECO:0000313" key="2">
    <source>
        <dbReference type="Proteomes" id="UP000799779"/>
    </source>
</evidence>
<gene>
    <name evidence="1" type="ORF">P154DRAFT_527442</name>
</gene>
<dbReference type="AlphaFoldDB" id="A0A6A5W428"/>
<proteinExistence type="predicted"/>